<accession>Q0RGR8</accession>
<dbReference type="KEGG" id="fal:FRAAL4676"/>
<dbReference type="EMBL" id="CT573213">
    <property type="protein sequence ID" value="CAJ63318.1"/>
    <property type="molecule type" value="Genomic_DNA"/>
</dbReference>
<evidence type="ECO:0000313" key="1">
    <source>
        <dbReference type="EMBL" id="CAJ63318.1"/>
    </source>
</evidence>
<name>Q0RGR8_FRAAA</name>
<dbReference type="AlphaFoldDB" id="Q0RGR8"/>
<gene>
    <name evidence="1" type="ordered locus">FRAAL4676</name>
</gene>
<keyword evidence="2" id="KW-1185">Reference proteome</keyword>
<reference evidence="1 2" key="1">
    <citation type="journal article" date="2007" name="Genome Res.">
        <title>Genome characteristics of facultatively symbiotic Frankia sp. strains reflect host range and host plant biogeography.</title>
        <authorList>
            <person name="Normand P."/>
            <person name="Lapierre P."/>
            <person name="Tisa L.S."/>
            <person name="Gogarten J.P."/>
            <person name="Alloisio N."/>
            <person name="Bagnarol E."/>
            <person name="Bassi C.A."/>
            <person name="Berry A.M."/>
            <person name="Bickhart D.M."/>
            <person name="Choisne N."/>
            <person name="Couloux A."/>
            <person name="Cournoyer B."/>
            <person name="Cruveiller S."/>
            <person name="Daubin V."/>
            <person name="Demange N."/>
            <person name="Francino M.P."/>
            <person name="Goltsman E."/>
            <person name="Huang Y."/>
            <person name="Kopp O.R."/>
            <person name="Labarre L."/>
            <person name="Lapidus A."/>
            <person name="Lavire C."/>
            <person name="Marechal J."/>
            <person name="Martinez M."/>
            <person name="Mastronunzio J.E."/>
            <person name="Mullin B.C."/>
            <person name="Niemann J."/>
            <person name="Pujic P."/>
            <person name="Rawnsley T."/>
            <person name="Rouy Z."/>
            <person name="Schenowitz C."/>
            <person name="Sellstedt A."/>
            <person name="Tavares F."/>
            <person name="Tomkins J.P."/>
            <person name="Vallenet D."/>
            <person name="Valverde C."/>
            <person name="Wall L.G."/>
            <person name="Wang Y."/>
            <person name="Medigue C."/>
            <person name="Benson D.R."/>
        </authorList>
    </citation>
    <scope>NUCLEOTIDE SEQUENCE [LARGE SCALE GENOMIC DNA]</scope>
    <source>
        <strain evidence="2">DSM 45986 / CECT 9034 / ACN14a</strain>
    </source>
</reference>
<sequence length="29" mass="3529">MDEEGNDWFDETIRDQSWDHALDCLTSWL</sequence>
<proteinExistence type="predicted"/>
<evidence type="ECO:0000313" key="2">
    <source>
        <dbReference type="Proteomes" id="UP000000657"/>
    </source>
</evidence>
<dbReference type="HOGENOM" id="CLU_3409372_0_0_11"/>
<protein>
    <submittedName>
        <fullName evidence="1">Uncharacterized protein</fullName>
    </submittedName>
</protein>
<dbReference type="Proteomes" id="UP000000657">
    <property type="component" value="Chromosome"/>
</dbReference>
<organism evidence="1 2">
    <name type="scientific">Frankia alni (strain DSM 45986 / CECT 9034 / ACN14a)</name>
    <dbReference type="NCBI Taxonomy" id="326424"/>
    <lineage>
        <taxon>Bacteria</taxon>
        <taxon>Bacillati</taxon>
        <taxon>Actinomycetota</taxon>
        <taxon>Actinomycetes</taxon>
        <taxon>Frankiales</taxon>
        <taxon>Frankiaceae</taxon>
        <taxon>Frankia</taxon>
    </lineage>
</organism>